<dbReference type="Pfam" id="PF00528">
    <property type="entry name" value="BPD_transp_1"/>
    <property type="match status" value="1"/>
</dbReference>
<evidence type="ECO:0000313" key="10">
    <source>
        <dbReference type="Proteomes" id="UP000323176"/>
    </source>
</evidence>
<dbReference type="Proteomes" id="UP000323176">
    <property type="component" value="Unassembled WGS sequence"/>
</dbReference>
<feature type="transmembrane region" description="Helical" evidence="7">
    <location>
        <begin position="135"/>
        <end position="154"/>
    </location>
</feature>
<dbReference type="Gene3D" id="1.10.3720.10">
    <property type="entry name" value="MetI-like"/>
    <property type="match status" value="1"/>
</dbReference>
<comment type="similarity">
    <text evidence="7">Belongs to the binding-protein-dependent transport system permease family.</text>
</comment>
<dbReference type="PROSITE" id="PS50928">
    <property type="entry name" value="ABC_TM1"/>
    <property type="match status" value="1"/>
</dbReference>
<evidence type="ECO:0000259" key="8">
    <source>
        <dbReference type="PROSITE" id="PS50928"/>
    </source>
</evidence>
<feature type="domain" description="ABC transmembrane type-1" evidence="8">
    <location>
        <begin position="66"/>
        <end position="254"/>
    </location>
</feature>
<evidence type="ECO:0000256" key="4">
    <source>
        <dbReference type="ARBA" id="ARBA00022692"/>
    </source>
</evidence>
<keyword evidence="4 7" id="KW-0812">Transmembrane</keyword>
<keyword evidence="2 7" id="KW-0813">Transport</keyword>
<dbReference type="InterPro" id="IPR035906">
    <property type="entry name" value="MetI-like_sf"/>
</dbReference>
<keyword evidence="6 7" id="KW-0472">Membrane</keyword>
<dbReference type="GO" id="GO:0055085">
    <property type="term" value="P:transmembrane transport"/>
    <property type="evidence" value="ECO:0007669"/>
    <property type="project" value="InterPro"/>
</dbReference>
<feature type="transmembrane region" description="Helical" evidence="7">
    <location>
        <begin position="175"/>
        <end position="200"/>
    </location>
</feature>
<gene>
    <name evidence="9" type="ORF">EPJ72_03565</name>
</gene>
<protein>
    <submittedName>
        <fullName evidence="9">Carbohydrate ABC transporter permease</fullName>
    </submittedName>
</protein>
<evidence type="ECO:0000256" key="1">
    <source>
        <dbReference type="ARBA" id="ARBA00004651"/>
    </source>
</evidence>
<evidence type="ECO:0000256" key="7">
    <source>
        <dbReference type="RuleBase" id="RU363032"/>
    </source>
</evidence>
<dbReference type="SUPFAM" id="SSF161098">
    <property type="entry name" value="MetI-like"/>
    <property type="match status" value="1"/>
</dbReference>
<dbReference type="OrthoDB" id="9773467at2"/>
<organism evidence="9 10">
    <name type="scientific">Brachyspira pilosicoli</name>
    <name type="common">Serpulina pilosicoli</name>
    <dbReference type="NCBI Taxonomy" id="52584"/>
    <lineage>
        <taxon>Bacteria</taxon>
        <taxon>Pseudomonadati</taxon>
        <taxon>Spirochaetota</taxon>
        <taxon>Spirochaetia</taxon>
        <taxon>Brachyspirales</taxon>
        <taxon>Brachyspiraceae</taxon>
        <taxon>Brachyspira</taxon>
    </lineage>
</organism>
<keyword evidence="5 7" id="KW-1133">Transmembrane helix</keyword>
<dbReference type="AlphaFoldDB" id="A0A5C8F299"/>
<dbReference type="PANTHER" id="PTHR43744">
    <property type="entry name" value="ABC TRANSPORTER PERMEASE PROTEIN MG189-RELATED-RELATED"/>
    <property type="match status" value="1"/>
</dbReference>
<evidence type="ECO:0000256" key="5">
    <source>
        <dbReference type="ARBA" id="ARBA00022989"/>
    </source>
</evidence>
<reference evidence="9 10" key="1">
    <citation type="journal article" date="1992" name="Lakartidningen">
        <title>[Penicillin V and not amoxicillin is the first choice preparation in acute otitis].</title>
        <authorList>
            <person name="Kamme C."/>
            <person name="Lundgren K."/>
            <person name="Prellner K."/>
        </authorList>
    </citation>
    <scope>NUCLEOTIDE SEQUENCE [LARGE SCALE GENOMIC DNA]</scope>
    <source>
        <strain evidence="9 10">PC5538III-hc</strain>
    </source>
</reference>
<feature type="transmembrane region" description="Helical" evidence="7">
    <location>
        <begin position="71"/>
        <end position="91"/>
    </location>
</feature>
<feature type="transmembrane region" description="Helical" evidence="7">
    <location>
        <begin position="233"/>
        <end position="254"/>
    </location>
</feature>
<evidence type="ECO:0000256" key="6">
    <source>
        <dbReference type="ARBA" id="ARBA00023136"/>
    </source>
</evidence>
<sequence>MKVLKNQLLNIFLVFIALLFLYPFIYMVLTSFTKTYSLGKLSINLSQMNLDNYVTIFKNYNFFTYFKNSTVVVIIACFVNAIISVMAAYGFSKKKFPFRDIIFYIYIATMMMPGQVKLVPMFIIMKAFGLLDNNIGLAIPVINAFGVFLVKQFMDALPNELLESAKMDGCSEWKVFTKIVVPLSKPVIISLTIFTFITVWNDFTWPLIMTSDSNKYTLPLALSTLQGNYVSNYGLVMAGATLNFLPPFIFYIILRRQFVQGITFTGSKE</sequence>
<dbReference type="EMBL" id="SAXY01000025">
    <property type="protein sequence ID" value="TXJ43933.1"/>
    <property type="molecule type" value="Genomic_DNA"/>
</dbReference>
<evidence type="ECO:0000256" key="3">
    <source>
        <dbReference type="ARBA" id="ARBA00022475"/>
    </source>
</evidence>
<accession>A0A5C8F299</accession>
<proteinExistence type="inferred from homology"/>
<dbReference type="InterPro" id="IPR000515">
    <property type="entry name" value="MetI-like"/>
</dbReference>
<feature type="transmembrane region" description="Helical" evidence="7">
    <location>
        <begin position="7"/>
        <end position="29"/>
    </location>
</feature>
<evidence type="ECO:0000256" key="2">
    <source>
        <dbReference type="ARBA" id="ARBA00022448"/>
    </source>
</evidence>
<comment type="caution">
    <text evidence="9">The sequence shown here is derived from an EMBL/GenBank/DDBJ whole genome shotgun (WGS) entry which is preliminary data.</text>
</comment>
<evidence type="ECO:0000313" key="9">
    <source>
        <dbReference type="EMBL" id="TXJ43933.1"/>
    </source>
</evidence>
<dbReference type="CDD" id="cd06261">
    <property type="entry name" value="TM_PBP2"/>
    <property type="match status" value="1"/>
</dbReference>
<feature type="transmembrane region" description="Helical" evidence="7">
    <location>
        <begin position="103"/>
        <end position="123"/>
    </location>
</feature>
<keyword evidence="3" id="KW-1003">Cell membrane</keyword>
<name>A0A5C8F299_BRAPL</name>
<comment type="subcellular location">
    <subcellularLocation>
        <location evidence="1 7">Cell membrane</location>
        <topology evidence="1 7">Multi-pass membrane protein</topology>
    </subcellularLocation>
</comment>
<dbReference type="GO" id="GO:0005886">
    <property type="term" value="C:plasma membrane"/>
    <property type="evidence" value="ECO:0007669"/>
    <property type="project" value="UniProtKB-SubCell"/>
</dbReference>
<dbReference type="PANTHER" id="PTHR43744:SF12">
    <property type="entry name" value="ABC TRANSPORTER PERMEASE PROTEIN MG189-RELATED"/>
    <property type="match status" value="1"/>
</dbReference>